<dbReference type="SMR" id="A0A803KXQ4"/>
<dbReference type="OMA" id="MMMEGDV"/>
<protein>
    <recommendedName>
        <fullName evidence="5">Glycosyltransferase</fullName>
        <ecNumber evidence="5">2.4.1.-</ecNumber>
    </recommendedName>
</protein>
<dbReference type="CDD" id="cd03784">
    <property type="entry name" value="GT1_Gtf-like"/>
    <property type="match status" value="1"/>
</dbReference>
<keyword evidence="2 4" id="KW-0328">Glycosyltransferase</keyword>
<dbReference type="GO" id="GO:0080043">
    <property type="term" value="F:quercetin 3-O-glucosyltransferase activity"/>
    <property type="evidence" value="ECO:0007669"/>
    <property type="project" value="TreeGrafter"/>
</dbReference>
<dbReference type="RefSeq" id="XP_021714615.1">
    <property type="nucleotide sequence ID" value="XM_021858923.1"/>
</dbReference>
<proteinExistence type="inferred from homology"/>
<name>A0A803KXQ4_CHEQI</name>
<accession>A0A803KXQ4</accession>
<evidence type="ECO:0000256" key="3">
    <source>
        <dbReference type="ARBA" id="ARBA00022679"/>
    </source>
</evidence>
<organism evidence="7 8">
    <name type="scientific">Chenopodium quinoa</name>
    <name type="common">Quinoa</name>
    <dbReference type="NCBI Taxonomy" id="63459"/>
    <lineage>
        <taxon>Eukaryota</taxon>
        <taxon>Viridiplantae</taxon>
        <taxon>Streptophyta</taxon>
        <taxon>Embryophyta</taxon>
        <taxon>Tracheophyta</taxon>
        <taxon>Spermatophyta</taxon>
        <taxon>Magnoliopsida</taxon>
        <taxon>eudicotyledons</taxon>
        <taxon>Gunneridae</taxon>
        <taxon>Pentapetalae</taxon>
        <taxon>Caryophyllales</taxon>
        <taxon>Chenopodiaceae</taxon>
        <taxon>Chenopodioideae</taxon>
        <taxon>Atripliceae</taxon>
        <taxon>Chenopodium</taxon>
    </lineage>
</organism>
<sequence>MKNKPHAVCVAFPAQGHLIPMMQLAKLIHSRGFYITFVNTHFNHNRLIKANKGSSPLDDDDEWVNCFPDFKFESMDDGLPPSNRDATQDPPTLCYALRDNCLPASRELLARIRAKAGVPPMTCVIADGLLGGVVEAAREIGVPDFQLWTASACGFLGYLYYPQLLERGIIPFKDEKYKHDGTLNTPVNWIPGMENMRLGDLPSLMRITNEDEILFTFQKEQVQSGLKASALIFNTFDSFEQRVLEAIKSNISPQVYTIGPLPILEQKHVPESPLKSFRPTLWKDDIQCLEWLAQRKPKSVVYVNYGSVTTMSKENVVEFAWGLANSKHPFLWVLRPDVVSMEEFELLPKEFFDEIRDRGLVVSWCPQEQVLIHFAVGVFLTHCGWNSLLEAVCRGGLPVICWPFFFEQPTNCRYACLDDEWGVGLEVNQEVKRKEIEDLVREMMDGKKGEKLRKNALGWQEKAEEATNVGGSSFDNFERLIKEALHCDASIS</sequence>
<comment type="similarity">
    <text evidence="1 4">Belongs to the UDP-glycosyltransferase family.</text>
</comment>
<dbReference type="InterPro" id="IPR002213">
    <property type="entry name" value="UDP_glucos_trans"/>
</dbReference>
<dbReference type="EC" id="2.4.1.-" evidence="5"/>
<evidence type="ECO:0000256" key="4">
    <source>
        <dbReference type="RuleBase" id="RU003718"/>
    </source>
</evidence>
<dbReference type="AlphaFoldDB" id="A0A803KXQ4"/>
<evidence type="ECO:0000313" key="7">
    <source>
        <dbReference type="EnsemblPlants" id="AUR62003813-RA:cds"/>
    </source>
</evidence>
<dbReference type="PANTHER" id="PTHR11926:SF1439">
    <property type="entry name" value="GLYCOSYLTRANSFERASE"/>
    <property type="match status" value="1"/>
</dbReference>
<dbReference type="GO" id="GO:0080044">
    <property type="term" value="F:quercetin 7-O-glucosyltransferase activity"/>
    <property type="evidence" value="ECO:0007669"/>
    <property type="project" value="TreeGrafter"/>
</dbReference>
<dbReference type="OrthoDB" id="5835829at2759"/>
<keyword evidence="3 4" id="KW-0808">Transferase</keyword>
<evidence type="ECO:0000259" key="6">
    <source>
        <dbReference type="Pfam" id="PF26168"/>
    </source>
</evidence>
<dbReference type="Proteomes" id="UP000596660">
    <property type="component" value="Unplaced"/>
</dbReference>
<dbReference type="Pfam" id="PF26168">
    <property type="entry name" value="Glyco_transf_N"/>
    <property type="match status" value="1"/>
</dbReference>
<dbReference type="EnsemblPlants" id="AUR62003813-RA">
    <property type="protein sequence ID" value="AUR62003813-RA:cds"/>
    <property type="gene ID" value="AUR62003813"/>
</dbReference>
<dbReference type="KEGG" id="cqi:110682568"/>
<dbReference type="Gramene" id="AUR62003813-RA">
    <property type="protein sequence ID" value="AUR62003813-RA:cds"/>
    <property type="gene ID" value="AUR62003813"/>
</dbReference>
<dbReference type="Pfam" id="PF00201">
    <property type="entry name" value="UDPGT"/>
    <property type="match status" value="1"/>
</dbReference>
<dbReference type="SUPFAM" id="SSF53756">
    <property type="entry name" value="UDP-Glycosyltransferase/glycogen phosphorylase"/>
    <property type="match status" value="1"/>
</dbReference>
<gene>
    <name evidence="7" type="primary">LOC110682568</name>
</gene>
<dbReference type="InterPro" id="IPR058980">
    <property type="entry name" value="Glyco_transf_N"/>
</dbReference>
<keyword evidence="8" id="KW-1185">Reference proteome</keyword>
<evidence type="ECO:0000256" key="2">
    <source>
        <dbReference type="ARBA" id="ARBA00022676"/>
    </source>
</evidence>
<dbReference type="FunFam" id="3.40.50.2000:FF:000065">
    <property type="entry name" value="Glycosyltransferase"/>
    <property type="match status" value="1"/>
</dbReference>
<dbReference type="InterPro" id="IPR035595">
    <property type="entry name" value="UDP_glycos_trans_CS"/>
</dbReference>
<evidence type="ECO:0000256" key="1">
    <source>
        <dbReference type="ARBA" id="ARBA00009995"/>
    </source>
</evidence>
<feature type="domain" description="Glycosyltransferase N-terminal" evidence="6">
    <location>
        <begin position="8"/>
        <end position="138"/>
    </location>
</feature>
<dbReference type="PROSITE" id="PS00375">
    <property type="entry name" value="UDPGT"/>
    <property type="match status" value="1"/>
</dbReference>
<evidence type="ECO:0000313" key="8">
    <source>
        <dbReference type="Proteomes" id="UP000596660"/>
    </source>
</evidence>
<dbReference type="PANTHER" id="PTHR11926">
    <property type="entry name" value="GLUCOSYL/GLUCURONOSYL TRANSFERASES"/>
    <property type="match status" value="1"/>
</dbReference>
<reference evidence="7" key="1">
    <citation type="journal article" date="2017" name="Nature">
        <title>The genome of Chenopodium quinoa.</title>
        <authorList>
            <person name="Jarvis D.E."/>
            <person name="Ho Y.S."/>
            <person name="Lightfoot D.J."/>
            <person name="Schmoeckel S.M."/>
            <person name="Li B."/>
            <person name="Borm T.J.A."/>
            <person name="Ohyanagi H."/>
            <person name="Mineta K."/>
            <person name="Michell C.T."/>
            <person name="Saber N."/>
            <person name="Kharbatia N.M."/>
            <person name="Rupper R.R."/>
            <person name="Sharp A.R."/>
            <person name="Dally N."/>
            <person name="Boughton B.A."/>
            <person name="Woo Y.H."/>
            <person name="Gao G."/>
            <person name="Schijlen E.G.W.M."/>
            <person name="Guo X."/>
            <person name="Momin A.A."/>
            <person name="Negrao S."/>
            <person name="Al-Babili S."/>
            <person name="Gehring C."/>
            <person name="Roessner U."/>
            <person name="Jung C."/>
            <person name="Murphy K."/>
            <person name="Arold S.T."/>
            <person name="Gojobori T."/>
            <person name="van der Linden C.G."/>
            <person name="van Loo E.N."/>
            <person name="Jellen E.N."/>
            <person name="Maughan P.J."/>
            <person name="Tester M."/>
        </authorList>
    </citation>
    <scope>NUCLEOTIDE SEQUENCE [LARGE SCALE GENOMIC DNA]</scope>
    <source>
        <strain evidence="7">cv. PI 614886</strain>
    </source>
</reference>
<dbReference type="FunFam" id="3.40.50.2000:FF:000027">
    <property type="entry name" value="Glycosyltransferase"/>
    <property type="match status" value="1"/>
</dbReference>
<evidence type="ECO:0000256" key="5">
    <source>
        <dbReference type="RuleBase" id="RU362057"/>
    </source>
</evidence>
<dbReference type="Gene3D" id="3.40.50.2000">
    <property type="entry name" value="Glycogen Phosphorylase B"/>
    <property type="match status" value="2"/>
</dbReference>
<dbReference type="GeneID" id="110682568"/>
<reference evidence="7" key="2">
    <citation type="submission" date="2021-03" db="UniProtKB">
        <authorList>
            <consortium name="EnsemblPlants"/>
        </authorList>
    </citation>
    <scope>IDENTIFICATION</scope>
</reference>